<keyword evidence="2" id="KW-1185">Reference proteome</keyword>
<dbReference type="EMBL" id="KZ819937">
    <property type="protein sequence ID" value="PWN50385.1"/>
    <property type="molecule type" value="Genomic_DNA"/>
</dbReference>
<organism evidence="1 2">
    <name type="scientific">Violaceomyces palustris</name>
    <dbReference type="NCBI Taxonomy" id="1673888"/>
    <lineage>
        <taxon>Eukaryota</taxon>
        <taxon>Fungi</taxon>
        <taxon>Dikarya</taxon>
        <taxon>Basidiomycota</taxon>
        <taxon>Ustilaginomycotina</taxon>
        <taxon>Ustilaginomycetes</taxon>
        <taxon>Violaceomycetales</taxon>
        <taxon>Violaceomycetaceae</taxon>
        <taxon>Violaceomyces</taxon>
    </lineage>
</organism>
<dbReference type="Proteomes" id="UP000245626">
    <property type="component" value="Unassembled WGS sequence"/>
</dbReference>
<name>A0ACD0NXC6_9BASI</name>
<reference evidence="1 2" key="1">
    <citation type="journal article" date="2018" name="Mol. Biol. Evol.">
        <title>Broad Genomic Sampling Reveals a Smut Pathogenic Ancestry of the Fungal Clade Ustilaginomycotina.</title>
        <authorList>
            <person name="Kijpornyongpan T."/>
            <person name="Mondo S.J."/>
            <person name="Barry K."/>
            <person name="Sandor L."/>
            <person name="Lee J."/>
            <person name="Lipzen A."/>
            <person name="Pangilinan J."/>
            <person name="LaButti K."/>
            <person name="Hainaut M."/>
            <person name="Henrissat B."/>
            <person name="Grigoriev I.V."/>
            <person name="Spatafora J.W."/>
            <person name="Aime M.C."/>
        </authorList>
    </citation>
    <scope>NUCLEOTIDE SEQUENCE [LARGE SCALE GENOMIC DNA]</scope>
    <source>
        <strain evidence="1 2">SA 807</strain>
    </source>
</reference>
<sequence>MNAAVTNMAVMFGAMQIAKRIPFEENPDYILYARAAYVAAQLTCLAIFYFCSIKVKKANDLTVIKYVNAKNPMSQEPGELITTTNKDYDLAEISKAMRGVFMGAAMVGFMHLYMGYTNPLVIQSILPVKNAFESNMAKLWIWGQPATGDLKRPFKAPPGLFGMGAQSGPQTDKAAIKEAEKAGGVAKKDE</sequence>
<gene>
    <name evidence="1" type="ORF">IE53DRAFT_387300</name>
</gene>
<proteinExistence type="predicted"/>
<accession>A0ACD0NXC6</accession>
<evidence type="ECO:0000313" key="2">
    <source>
        <dbReference type="Proteomes" id="UP000245626"/>
    </source>
</evidence>
<evidence type="ECO:0000313" key="1">
    <source>
        <dbReference type="EMBL" id="PWN50385.1"/>
    </source>
</evidence>
<protein>
    <submittedName>
        <fullName evidence="1">PHO88-involved in phosphate transport</fullName>
    </submittedName>
</protein>